<proteinExistence type="inferred from homology"/>
<keyword evidence="5" id="KW-0804">Transcription</keyword>
<dbReference type="Pfam" id="PF08281">
    <property type="entry name" value="Sigma70_r4_2"/>
    <property type="match status" value="1"/>
</dbReference>
<dbReference type="PANTHER" id="PTHR43133">
    <property type="entry name" value="RNA POLYMERASE ECF-TYPE SIGMA FACTO"/>
    <property type="match status" value="1"/>
</dbReference>
<dbReference type="InterPro" id="IPR039425">
    <property type="entry name" value="RNA_pol_sigma-70-like"/>
</dbReference>
<keyword evidence="2" id="KW-0805">Transcription regulation</keyword>
<dbReference type="InterPro" id="IPR013324">
    <property type="entry name" value="RNA_pol_sigma_r3/r4-like"/>
</dbReference>
<dbReference type="GO" id="GO:0016987">
    <property type="term" value="F:sigma factor activity"/>
    <property type="evidence" value="ECO:0007669"/>
    <property type="project" value="UniProtKB-KW"/>
</dbReference>
<evidence type="ECO:0000256" key="5">
    <source>
        <dbReference type="ARBA" id="ARBA00023163"/>
    </source>
</evidence>
<dbReference type="Gene3D" id="1.10.10.10">
    <property type="entry name" value="Winged helix-like DNA-binding domain superfamily/Winged helix DNA-binding domain"/>
    <property type="match status" value="1"/>
</dbReference>
<dbReference type="InterPro" id="IPR014284">
    <property type="entry name" value="RNA_pol_sigma-70_dom"/>
</dbReference>
<evidence type="ECO:0000259" key="6">
    <source>
        <dbReference type="Pfam" id="PF04542"/>
    </source>
</evidence>
<evidence type="ECO:0000256" key="2">
    <source>
        <dbReference type="ARBA" id="ARBA00023015"/>
    </source>
</evidence>
<keyword evidence="4" id="KW-0238">DNA-binding</keyword>
<dbReference type="NCBIfam" id="TIGR02937">
    <property type="entry name" value="sigma70-ECF"/>
    <property type="match status" value="1"/>
</dbReference>
<accession>A0A0F9T956</accession>
<evidence type="ECO:0008006" key="9">
    <source>
        <dbReference type="Google" id="ProtNLM"/>
    </source>
</evidence>
<name>A0A0F9T956_9ZZZZ</name>
<protein>
    <recommendedName>
        <fullName evidence="9">RNA polymerase sigma-70 region 2 domain-containing protein</fullName>
    </recommendedName>
</protein>
<dbReference type="Gene3D" id="1.10.1740.10">
    <property type="match status" value="1"/>
</dbReference>
<dbReference type="InterPro" id="IPR013325">
    <property type="entry name" value="RNA_pol_sigma_r2"/>
</dbReference>
<dbReference type="Pfam" id="PF04542">
    <property type="entry name" value="Sigma70_r2"/>
    <property type="match status" value="1"/>
</dbReference>
<evidence type="ECO:0000256" key="4">
    <source>
        <dbReference type="ARBA" id="ARBA00023125"/>
    </source>
</evidence>
<dbReference type="GO" id="GO:0003677">
    <property type="term" value="F:DNA binding"/>
    <property type="evidence" value="ECO:0007669"/>
    <property type="project" value="UniProtKB-KW"/>
</dbReference>
<reference evidence="8" key="1">
    <citation type="journal article" date="2015" name="Nature">
        <title>Complex archaea that bridge the gap between prokaryotes and eukaryotes.</title>
        <authorList>
            <person name="Spang A."/>
            <person name="Saw J.H."/>
            <person name="Jorgensen S.L."/>
            <person name="Zaremba-Niedzwiedzka K."/>
            <person name="Martijn J."/>
            <person name="Lind A.E."/>
            <person name="van Eijk R."/>
            <person name="Schleper C."/>
            <person name="Guy L."/>
            <person name="Ettema T.J."/>
        </authorList>
    </citation>
    <scope>NUCLEOTIDE SEQUENCE</scope>
</reference>
<evidence type="ECO:0000256" key="1">
    <source>
        <dbReference type="ARBA" id="ARBA00010641"/>
    </source>
</evidence>
<dbReference type="PANTHER" id="PTHR43133:SF8">
    <property type="entry name" value="RNA POLYMERASE SIGMA FACTOR HI_1459-RELATED"/>
    <property type="match status" value="1"/>
</dbReference>
<feature type="domain" description="RNA polymerase sigma factor 70 region 4 type 2" evidence="7">
    <location>
        <begin position="115"/>
        <end position="166"/>
    </location>
</feature>
<keyword evidence="3" id="KW-0731">Sigma factor</keyword>
<comment type="similarity">
    <text evidence="1">Belongs to the sigma-70 factor family. ECF subfamily.</text>
</comment>
<dbReference type="SUPFAM" id="SSF88946">
    <property type="entry name" value="Sigma2 domain of RNA polymerase sigma factors"/>
    <property type="match status" value="1"/>
</dbReference>
<dbReference type="InterPro" id="IPR007627">
    <property type="entry name" value="RNA_pol_sigma70_r2"/>
</dbReference>
<evidence type="ECO:0000313" key="8">
    <source>
        <dbReference type="EMBL" id="KKN71517.1"/>
    </source>
</evidence>
<evidence type="ECO:0000259" key="7">
    <source>
        <dbReference type="Pfam" id="PF08281"/>
    </source>
</evidence>
<gene>
    <name evidence="8" type="ORF">LCGC14_0419860</name>
</gene>
<sequence>MMNDGGKELPISNAREVMVDVYQDFRGFLTRRLGDEDEAADVLHNFYVKVLIRVGDVREIEKFRAWMRRVLERTLIDYYRAQGKKRQFEKEYCYPELASLHSDVEDDLDLIDCTCLYKLLPTLKPEYTDILWRAELIDEPRKTIAAALNISESNLRVRLHRAREALRNRLEDTCRSCPIQLQWNGSLSSGGTVPNSSAASKH</sequence>
<evidence type="ECO:0000256" key="3">
    <source>
        <dbReference type="ARBA" id="ARBA00023082"/>
    </source>
</evidence>
<dbReference type="GO" id="GO:0006352">
    <property type="term" value="P:DNA-templated transcription initiation"/>
    <property type="evidence" value="ECO:0007669"/>
    <property type="project" value="InterPro"/>
</dbReference>
<dbReference type="InterPro" id="IPR013249">
    <property type="entry name" value="RNA_pol_sigma70_r4_t2"/>
</dbReference>
<dbReference type="EMBL" id="LAZR01000382">
    <property type="protein sequence ID" value="KKN71517.1"/>
    <property type="molecule type" value="Genomic_DNA"/>
</dbReference>
<feature type="domain" description="RNA polymerase sigma-70 region 2" evidence="6">
    <location>
        <begin position="22"/>
        <end position="84"/>
    </location>
</feature>
<comment type="caution">
    <text evidence="8">The sequence shown here is derived from an EMBL/GenBank/DDBJ whole genome shotgun (WGS) entry which is preliminary data.</text>
</comment>
<organism evidence="8">
    <name type="scientific">marine sediment metagenome</name>
    <dbReference type="NCBI Taxonomy" id="412755"/>
    <lineage>
        <taxon>unclassified sequences</taxon>
        <taxon>metagenomes</taxon>
        <taxon>ecological metagenomes</taxon>
    </lineage>
</organism>
<dbReference type="AlphaFoldDB" id="A0A0F9T956"/>
<dbReference type="SUPFAM" id="SSF88659">
    <property type="entry name" value="Sigma3 and sigma4 domains of RNA polymerase sigma factors"/>
    <property type="match status" value="1"/>
</dbReference>
<dbReference type="InterPro" id="IPR036388">
    <property type="entry name" value="WH-like_DNA-bd_sf"/>
</dbReference>